<gene>
    <name evidence="2" type="ORF">GUJ93_ZPchr0002g23665</name>
</gene>
<comment type="caution">
    <text evidence="2">The sequence shown here is derived from an EMBL/GenBank/DDBJ whole genome shotgun (WGS) entry which is preliminary data.</text>
</comment>
<sequence>MRYHRACLYSPKDDMWDMAGASKRAPQELEPRDESSYNKMFRLLSPDDLGPFAARPLQNHTSGQLIFRVYDNEVLRIRKEVVGRSTESHRANHGVEDEFRRGSCLHAQIEARYGACPVLETSNGQIPSKPQWGSGVKPYGGRRPPVDDPKEGRDKCPE</sequence>
<evidence type="ECO:0000313" key="2">
    <source>
        <dbReference type="EMBL" id="KAG8061002.1"/>
    </source>
</evidence>
<reference evidence="2" key="2">
    <citation type="submission" date="2021-02" db="EMBL/GenBank/DDBJ databases">
        <authorList>
            <person name="Kimball J.A."/>
            <person name="Haas M.W."/>
            <person name="Macchietto M."/>
            <person name="Kono T."/>
            <person name="Duquette J."/>
            <person name="Shao M."/>
        </authorList>
    </citation>
    <scope>NUCLEOTIDE SEQUENCE</scope>
    <source>
        <tissue evidence="2">Fresh leaf tissue</tissue>
    </source>
</reference>
<keyword evidence="3" id="KW-1185">Reference proteome</keyword>
<name>A0A8J5S605_ZIZPA</name>
<dbReference type="Proteomes" id="UP000729402">
    <property type="component" value="Unassembled WGS sequence"/>
</dbReference>
<reference evidence="2" key="1">
    <citation type="journal article" date="2021" name="bioRxiv">
        <title>Whole Genome Assembly and Annotation of Northern Wild Rice, Zizania palustris L., Supports a Whole Genome Duplication in the Zizania Genus.</title>
        <authorList>
            <person name="Haas M."/>
            <person name="Kono T."/>
            <person name="Macchietto M."/>
            <person name="Millas R."/>
            <person name="McGilp L."/>
            <person name="Shao M."/>
            <person name="Duquette J."/>
            <person name="Hirsch C.N."/>
            <person name="Kimball J."/>
        </authorList>
    </citation>
    <scope>NUCLEOTIDE SEQUENCE</scope>
    <source>
        <tissue evidence="2">Fresh leaf tissue</tissue>
    </source>
</reference>
<feature type="compositionally biased region" description="Basic and acidic residues" evidence="1">
    <location>
        <begin position="144"/>
        <end position="158"/>
    </location>
</feature>
<proteinExistence type="predicted"/>
<evidence type="ECO:0000256" key="1">
    <source>
        <dbReference type="SAM" id="MobiDB-lite"/>
    </source>
</evidence>
<feature type="region of interest" description="Disordered" evidence="1">
    <location>
        <begin position="122"/>
        <end position="158"/>
    </location>
</feature>
<accession>A0A8J5S605</accession>
<dbReference type="EMBL" id="JAAALK010000287">
    <property type="protein sequence ID" value="KAG8061002.1"/>
    <property type="molecule type" value="Genomic_DNA"/>
</dbReference>
<dbReference type="AlphaFoldDB" id="A0A8J5S605"/>
<organism evidence="2 3">
    <name type="scientific">Zizania palustris</name>
    <name type="common">Northern wild rice</name>
    <dbReference type="NCBI Taxonomy" id="103762"/>
    <lineage>
        <taxon>Eukaryota</taxon>
        <taxon>Viridiplantae</taxon>
        <taxon>Streptophyta</taxon>
        <taxon>Embryophyta</taxon>
        <taxon>Tracheophyta</taxon>
        <taxon>Spermatophyta</taxon>
        <taxon>Magnoliopsida</taxon>
        <taxon>Liliopsida</taxon>
        <taxon>Poales</taxon>
        <taxon>Poaceae</taxon>
        <taxon>BOP clade</taxon>
        <taxon>Oryzoideae</taxon>
        <taxon>Oryzeae</taxon>
        <taxon>Zizaniinae</taxon>
        <taxon>Zizania</taxon>
    </lineage>
</organism>
<evidence type="ECO:0000313" key="3">
    <source>
        <dbReference type="Proteomes" id="UP000729402"/>
    </source>
</evidence>
<protein>
    <submittedName>
        <fullName evidence="2">Uncharacterized protein</fullName>
    </submittedName>
</protein>